<keyword evidence="1" id="KW-0812">Transmembrane</keyword>
<evidence type="ECO:0000313" key="3">
    <source>
        <dbReference type="Proteomes" id="UP000203261"/>
    </source>
</evidence>
<dbReference type="Pfam" id="PF04307">
    <property type="entry name" value="YdjM"/>
    <property type="match status" value="1"/>
</dbReference>
<keyword evidence="1" id="KW-1133">Transmembrane helix</keyword>
<keyword evidence="1" id="KW-0472">Membrane</keyword>
<feature type="transmembrane region" description="Helical" evidence="1">
    <location>
        <begin position="142"/>
        <end position="158"/>
    </location>
</feature>
<keyword evidence="2" id="KW-0378">Hydrolase</keyword>
<dbReference type="RefSeq" id="YP_009302404.1">
    <property type="nucleotide sequence ID" value="NC_031245.1"/>
</dbReference>
<sequence>MNGKTHVATSIALSFGVATILGVEPNFELAAGTALGALLPDIDHPNSILGRRLWGKHIPPKDRAKIAYKTHRKFTHYPEVWLVGSLILAFFYASSYPNFIGGVIIGWLGHLLGDMCTKSGIPSKIAGTLKFPITYRSGTPSVEYMFIGLSIILISIFLS</sequence>
<dbReference type="InterPro" id="IPR007404">
    <property type="entry name" value="YdjM-like"/>
</dbReference>
<accession>A0A127AVX7</accession>
<dbReference type="KEGG" id="vg:29125184"/>
<keyword evidence="3" id="KW-1185">Reference proteome</keyword>
<dbReference type="EMBL" id="KT624200">
    <property type="protein sequence ID" value="AMM44815.1"/>
    <property type="molecule type" value="Genomic_DNA"/>
</dbReference>
<proteinExistence type="predicted"/>
<organism evidence="2 3">
    <name type="scientific">Bacillus phage SP-15</name>
    <dbReference type="NCBI Taxonomy" id="1792032"/>
    <lineage>
        <taxon>Viruses</taxon>
        <taxon>Duplodnaviria</taxon>
        <taxon>Heunggongvirae</taxon>
        <taxon>Uroviricota</taxon>
        <taxon>Caudoviricetes</taxon>
        <taxon>Thornevirus</taxon>
        <taxon>Thornevirus SP15</taxon>
    </lineage>
</organism>
<dbReference type="PANTHER" id="PTHR35531:SF1">
    <property type="entry name" value="INNER MEMBRANE PROTEIN YBCI-RELATED"/>
    <property type="match status" value="1"/>
</dbReference>
<reference evidence="2 3" key="1">
    <citation type="submission" date="2015-08" db="EMBL/GenBank/DDBJ databases">
        <authorList>
            <person name="Babu N.S."/>
            <person name="Beckwith C.J."/>
            <person name="Beseler K.G."/>
            <person name="Brison A."/>
            <person name="Carone J.V."/>
            <person name="Caskin T.P."/>
            <person name="Diamond M."/>
            <person name="Durham M.E."/>
            <person name="Foxe J.M."/>
            <person name="Go M."/>
            <person name="Henderson B.A."/>
            <person name="Jones I.B."/>
            <person name="McGettigan J.A."/>
            <person name="Micheletti S.J."/>
            <person name="Nasrallah M.E."/>
            <person name="Ortiz D."/>
            <person name="Piller C.R."/>
            <person name="Privatt S.R."/>
            <person name="Schneider S.L."/>
            <person name="Sharp S."/>
            <person name="Smith T.C."/>
            <person name="Stanton J.D."/>
            <person name="Ullery H.E."/>
            <person name="Wilson R.J."/>
            <person name="Serrano M.G."/>
            <person name="Buck G."/>
            <person name="Lee V."/>
            <person name="Wang Y."/>
            <person name="Carvalho R."/>
            <person name="Voegtly L."/>
            <person name="Shi R."/>
            <person name="Duckworth R."/>
            <person name="Johnson A."/>
            <person name="Loviza R."/>
            <person name="Walstead R."/>
            <person name="Shah Z."/>
            <person name="Kiflezghi M."/>
            <person name="Wade K."/>
            <person name="Ball S.L."/>
            <person name="Bradley K.W."/>
            <person name="Asai D.J."/>
            <person name="Bowman C.A."/>
            <person name="Russell D.A."/>
            <person name="Pope W.H."/>
            <person name="Jacobs-Sera D."/>
            <person name="Hendrix R.W."/>
            <person name="Hatfull G.F."/>
        </authorList>
    </citation>
    <scope>NUCLEOTIDE SEQUENCE [LARGE SCALE GENOMIC DNA]</scope>
</reference>
<dbReference type="GO" id="GO:0016787">
    <property type="term" value="F:hydrolase activity"/>
    <property type="evidence" value="ECO:0007669"/>
    <property type="project" value="UniProtKB-KW"/>
</dbReference>
<dbReference type="Proteomes" id="UP000203261">
    <property type="component" value="Segment"/>
</dbReference>
<dbReference type="GeneID" id="29125184"/>
<dbReference type="PANTHER" id="PTHR35531">
    <property type="entry name" value="INNER MEMBRANE PROTEIN YBCI-RELATED"/>
    <property type="match status" value="1"/>
</dbReference>
<evidence type="ECO:0000313" key="2">
    <source>
        <dbReference type="EMBL" id="AMM44815.1"/>
    </source>
</evidence>
<feature type="transmembrane region" description="Helical" evidence="1">
    <location>
        <begin position="74"/>
        <end position="93"/>
    </location>
</feature>
<name>A0A127AVX7_9CAUD</name>
<gene>
    <name evidence="2" type="ORF">SP15_016</name>
</gene>
<evidence type="ECO:0000256" key="1">
    <source>
        <dbReference type="SAM" id="Phobius"/>
    </source>
</evidence>
<protein>
    <submittedName>
        <fullName evidence="2">Putative membrane-bound metal-dependent hydrolase</fullName>
    </submittedName>
</protein>